<dbReference type="InterPro" id="IPR012676">
    <property type="entry name" value="TGS-like"/>
</dbReference>
<reference evidence="3 4" key="1">
    <citation type="submission" date="2018-06" db="EMBL/GenBank/DDBJ databases">
        <authorList>
            <consortium name="Pathogen Informatics"/>
            <person name="Doyle S."/>
        </authorList>
    </citation>
    <scope>NUCLEOTIDE SEQUENCE [LARGE SCALE GENOMIC DNA]</scope>
    <source>
        <strain evidence="3 4">NCTC10786</strain>
    </source>
</reference>
<dbReference type="EMBL" id="UAVY01000011">
    <property type="protein sequence ID" value="SQB42404.1"/>
    <property type="molecule type" value="Genomic_DNA"/>
</dbReference>
<evidence type="ECO:0000256" key="1">
    <source>
        <dbReference type="ARBA" id="ARBA00007476"/>
    </source>
</evidence>
<dbReference type="CDD" id="cd01668">
    <property type="entry name" value="TGS_RSH"/>
    <property type="match status" value="1"/>
</dbReference>
<evidence type="ECO:0000259" key="2">
    <source>
        <dbReference type="PROSITE" id="PS51880"/>
    </source>
</evidence>
<feature type="domain" description="TGS" evidence="2">
    <location>
        <begin position="18"/>
        <end position="79"/>
    </location>
</feature>
<dbReference type="InterPro" id="IPR033655">
    <property type="entry name" value="TGS_RelA/SpoT"/>
</dbReference>
<comment type="similarity">
    <text evidence="1">Belongs to the RelA/SpoT family.</text>
</comment>
<dbReference type="AlphaFoldDB" id="A0A2X2WPN8"/>
<dbReference type="GO" id="GO:0008728">
    <property type="term" value="F:GTP diphosphokinase activity"/>
    <property type="evidence" value="ECO:0007669"/>
    <property type="project" value="UniProtKB-EC"/>
</dbReference>
<gene>
    <name evidence="3" type="primary">relA_1</name>
    <name evidence="3" type="ORF">NCTC10786_06494</name>
</gene>
<dbReference type="Pfam" id="PF02824">
    <property type="entry name" value="TGS"/>
    <property type="match status" value="1"/>
</dbReference>
<dbReference type="SUPFAM" id="SSF81271">
    <property type="entry name" value="TGS-like"/>
    <property type="match status" value="1"/>
</dbReference>
<keyword evidence="3" id="KW-0418">Kinase</keyword>
<dbReference type="PANTHER" id="PTHR43061:SF1">
    <property type="entry name" value="GTP DIPHOSPHOKINASE RSH1, CHLOROPLASTIC-RELATED"/>
    <property type="match status" value="1"/>
</dbReference>
<dbReference type="InterPro" id="IPR004095">
    <property type="entry name" value="TGS"/>
</dbReference>
<keyword evidence="3" id="KW-0808">Transferase</keyword>
<organism evidence="3 4">
    <name type="scientific">Citrobacter koseri</name>
    <name type="common">Citrobacter diversus</name>
    <dbReference type="NCBI Taxonomy" id="545"/>
    <lineage>
        <taxon>Bacteria</taxon>
        <taxon>Pseudomonadati</taxon>
        <taxon>Pseudomonadota</taxon>
        <taxon>Gammaproteobacteria</taxon>
        <taxon>Enterobacterales</taxon>
        <taxon>Enterobacteriaceae</taxon>
        <taxon>Citrobacter</taxon>
    </lineage>
</organism>
<accession>A0A2X2WPN8</accession>
<protein>
    <submittedName>
        <fullName evidence="3">GDP/GTP pyrophosphokinase</fullName>
        <ecNumber evidence="3">2.7.6.5</ecNumber>
    </submittedName>
</protein>
<dbReference type="EC" id="2.7.6.5" evidence="3"/>
<evidence type="ECO:0000313" key="3">
    <source>
        <dbReference type="EMBL" id="SQB42404.1"/>
    </source>
</evidence>
<proteinExistence type="inferred from homology"/>
<name>A0A2X2WPN8_CITKO</name>
<dbReference type="Proteomes" id="UP000251584">
    <property type="component" value="Unassembled WGS sequence"/>
</dbReference>
<evidence type="ECO:0000313" key="4">
    <source>
        <dbReference type="Proteomes" id="UP000251584"/>
    </source>
</evidence>
<dbReference type="PANTHER" id="PTHR43061">
    <property type="entry name" value="GTP DIPHOSPHOKINASE RSH1, CHLOROPLASTIC-RELATED"/>
    <property type="match status" value="1"/>
</dbReference>
<dbReference type="GO" id="GO:0016301">
    <property type="term" value="F:kinase activity"/>
    <property type="evidence" value="ECO:0007669"/>
    <property type="project" value="UniProtKB-KW"/>
</dbReference>
<sequence>MADSGEMLDEVRSQVFDDRVYVFTPKGDVVDLPAGSTPLDFAYHIHSDVGHRCIGAKIGGRIVPFTYQLQMGDQIEIITQKQPKP</sequence>
<dbReference type="PROSITE" id="PS51880">
    <property type="entry name" value="TGS"/>
    <property type="match status" value="1"/>
</dbReference>
<dbReference type="FunFam" id="3.10.20.30:FF:000002">
    <property type="entry name" value="GTP pyrophosphokinase (RelA/SpoT)"/>
    <property type="match status" value="1"/>
</dbReference>
<dbReference type="Gene3D" id="3.10.20.30">
    <property type="match status" value="1"/>
</dbReference>
<dbReference type="InterPro" id="IPR012675">
    <property type="entry name" value="Beta-grasp_dom_sf"/>
</dbReference>